<dbReference type="AlphaFoldDB" id="A0A1Y3PVS3"/>
<feature type="active site" description="Nucleophile" evidence="4">
    <location>
        <position position="6"/>
    </location>
</feature>
<dbReference type="Gene3D" id="3.40.50.1000">
    <property type="entry name" value="HAD superfamily/HAD-like"/>
    <property type="match status" value="1"/>
</dbReference>
<dbReference type="EMBL" id="LZRT01000061">
    <property type="protein sequence ID" value="OUM88439.1"/>
    <property type="molecule type" value="Genomic_DNA"/>
</dbReference>
<dbReference type="PANTHER" id="PTHR35134">
    <property type="entry name" value="NUCLEOTIDASE YQFW-RELATED"/>
    <property type="match status" value="1"/>
</dbReference>
<accession>A0A1Y3PVS3</accession>
<organism evidence="5 6">
    <name type="scientific">Bacillus thermozeamaize</name>
    <dbReference type="NCBI Taxonomy" id="230954"/>
    <lineage>
        <taxon>Bacteria</taxon>
        <taxon>Bacillati</taxon>
        <taxon>Bacillota</taxon>
        <taxon>Bacilli</taxon>
        <taxon>Bacillales</taxon>
        <taxon>Bacillaceae</taxon>
        <taxon>Bacillus</taxon>
    </lineage>
</organism>
<dbReference type="Proteomes" id="UP000196475">
    <property type="component" value="Unassembled WGS sequence"/>
</dbReference>
<dbReference type="InterPro" id="IPR010708">
    <property type="entry name" value="5'(3')-deoxyribonucleotidase"/>
</dbReference>
<dbReference type="EC" id="3.1.3.-" evidence="3"/>
<dbReference type="PIRSF" id="PIRSF021362">
    <property type="entry name" value="UCP021362_HAD"/>
    <property type="match status" value="1"/>
</dbReference>
<evidence type="ECO:0000256" key="4">
    <source>
        <dbReference type="PIRSR" id="PIRSR610708-1"/>
    </source>
</evidence>
<dbReference type="GO" id="GO:0008253">
    <property type="term" value="F:5'-nucleotidase activity"/>
    <property type="evidence" value="ECO:0007669"/>
    <property type="project" value="InterPro"/>
</dbReference>
<comment type="similarity">
    <text evidence="1 3">Belongs to the 5'(3')-deoxyribonucleotidase family.</text>
</comment>
<dbReference type="InterPro" id="IPR052419">
    <property type="entry name" value="5_3-deoxyribonucleotidase-like"/>
</dbReference>
<comment type="caution">
    <text evidence="5">The sequence shown here is derived from an EMBL/GenBank/DDBJ whole genome shotgun (WGS) entry which is preliminary data.</text>
</comment>
<dbReference type="PANTHER" id="PTHR35134:SF2">
    <property type="entry name" value="NUCLEOTIDASE YQFW-RELATED"/>
    <property type="match status" value="1"/>
</dbReference>
<evidence type="ECO:0000256" key="1">
    <source>
        <dbReference type="ARBA" id="ARBA00009589"/>
    </source>
</evidence>
<dbReference type="InterPro" id="IPR023214">
    <property type="entry name" value="HAD_sf"/>
</dbReference>
<evidence type="ECO:0000313" key="6">
    <source>
        <dbReference type="Proteomes" id="UP000196475"/>
    </source>
</evidence>
<dbReference type="Pfam" id="PF06941">
    <property type="entry name" value="NT5C"/>
    <property type="match status" value="1"/>
</dbReference>
<proteinExistence type="inferred from homology"/>
<dbReference type="InterPro" id="IPR009206">
    <property type="entry name" value="Nucleotidase_putative"/>
</dbReference>
<dbReference type="SUPFAM" id="SSF56784">
    <property type="entry name" value="HAD-like"/>
    <property type="match status" value="1"/>
</dbReference>
<evidence type="ECO:0000313" key="5">
    <source>
        <dbReference type="EMBL" id="OUM88439.1"/>
    </source>
</evidence>
<keyword evidence="2 3" id="KW-0378">Hydrolase</keyword>
<dbReference type="InterPro" id="IPR036412">
    <property type="entry name" value="HAD-like_sf"/>
</dbReference>
<gene>
    <name evidence="5" type="ORF">BAA01_01045</name>
</gene>
<sequence length="194" mass="22269">MRLGVDIDGTIKQTQRAAVEVFNQELKRDVRLEEVTTFHLDEAYGLTPKEGARLWRKLEPKIYQLGVPLENAAEALNQLVREGHEIFFVTARPGMRHITEITKNWLSRYHFPFNGKNLFMGSQDKAAVAMRLSLDLFFEDAPYHLDRLTEAGIPTVIVDAVYNRDYPKPLPRITSWEEGVRLVRALSGNRMSSL</sequence>
<feature type="active site" description="Proton donor" evidence="4">
    <location>
        <position position="8"/>
    </location>
</feature>
<name>A0A1Y3PVS3_9BACI</name>
<reference evidence="6" key="1">
    <citation type="submission" date="2016-06" db="EMBL/GenBank/DDBJ databases">
        <authorList>
            <person name="Nascimento L."/>
            <person name="Pereira R.V."/>
            <person name="Martins L.F."/>
            <person name="Quaggio R.B."/>
            <person name="Silva A.M."/>
            <person name="Setubal J.C."/>
        </authorList>
    </citation>
    <scope>NUCLEOTIDE SEQUENCE [LARGE SCALE GENOMIC DNA]</scope>
</reference>
<evidence type="ECO:0000256" key="3">
    <source>
        <dbReference type="PIRNR" id="PIRNR021362"/>
    </source>
</evidence>
<dbReference type="GO" id="GO:0009264">
    <property type="term" value="P:deoxyribonucleotide catabolic process"/>
    <property type="evidence" value="ECO:0007669"/>
    <property type="project" value="InterPro"/>
</dbReference>
<protein>
    <recommendedName>
        <fullName evidence="3">Nucleotidase</fullName>
        <ecNumber evidence="3">3.1.3.-</ecNumber>
    </recommendedName>
</protein>
<evidence type="ECO:0000256" key="2">
    <source>
        <dbReference type="ARBA" id="ARBA00022801"/>
    </source>
</evidence>